<dbReference type="AlphaFoldDB" id="A0A940XC06"/>
<evidence type="ECO:0000256" key="1">
    <source>
        <dbReference type="ARBA" id="ARBA00010641"/>
    </source>
</evidence>
<evidence type="ECO:0000259" key="7">
    <source>
        <dbReference type="Pfam" id="PF08281"/>
    </source>
</evidence>
<keyword evidence="3" id="KW-0731">Sigma factor</keyword>
<dbReference type="InterPro" id="IPR007627">
    <property type="entry name" value="RNA_pol_sigma70_r2"/>
</dbReference>
<dbReference type="InterPro" id="IPR013249">
    <property type="entry name" value="RNA_pol_sigma70_r4_t2"/>
</dbReference>
<dbReference type="InterPro" id="IPR013325">
    <property type="entry name" value="RNA_pol_sigma_r2"/>
</dbReference>
<feature type="domain" description="RNA polymerase sigma-70 region 2" evidence="6">
    <location>
        <begin position="26"/>
        <end position="90"/>
    </location>
</feature>
<comment type="similarity">
    <text evidence="1">Belongs to the sigma-70 factor family. ECF subfamily.</text>
</comment>
<evidence type="ECO:0000313" key="9">
    <source>
        <dbReference type="Proteomes" id="UP000677875"/>
    </source>
</evidence>
<dbReference type="RefSeq" id="WP_210871979.1">
    <property type="nucleotide sequence ID" value="NZ_JAGPNL010000003.1"/>
</dbReference>
<dbReference type="Proteomes" id="UP000677875">
    <property type="component" value="Unassembled WGS sequence"/>
</dbReference>
<dbReference type="Gene3D" id="1.10.1740.10">
    <property type="match status" value="1"/>
</dbReference>
<evidence type="ECO:0000259" key="6">
    <source>
        <dbReference type="Pfam" id="PF04542"/>
    </source>
</evidence>
<accession>A0A940XC06</accession>
<reference evidence="8" key="1">
    <citation type="submission" date="2021-04" db="EMBL/GenBank/DDBJ databases">
        <title>Genome seq and assembly of Streptomyces sp. RG38.</title>
        <authorList>
            <person name="Chhetri G."/>
        </authorList>
    </citation>
    <scope>NUCLEOTIDE SEQUENCE</scope>
    <source>
        <strain evidence="8">RG38</strain>
    </source>
</reference>
<protein>
    <submittedName>
        <fullName evidence="8">Sigma-70 family RNA polymerase sigma factor</fullName>
    </submittedName>
</protein>
<evidence type="ECO:0000256" key="2">
    <source>
        <dbReference type="ARBA" id="ARBA00023015"/>
    </source>
</evidence>
<keyword evidence="9" id="KW-1185">Reference proteome</keyword>
<keyword evidence="2" id="KW-0805">Transcription regulation</keyword>
<dbReference type="SUPFAM" id="SSF88946">
    <property type="entry name" value="Sigma2 domain of RNA polymerase sigma factors"/>
    <property type="match status" value="1"/>
</dbReference>
<evidence type="ECO:0000256" key="4">
    <source>
        <dbReference type="ARBA" id="ARBA00023125"/>
    </source>
</evidence>
<name>A0A940XC06_9ACTN</name>
<feature type="domain" description="RNA polymerase sigma factor 70 region 4 type 2" evidence="7">
    <location>
        <begin position="113"/>
        <end position="165"/>
    </location>
</feature>
<dbReference type="GO" id="GO:0016987">
    <property type="term" value="F:sigma factor activity"/>
    <property type="evidence" value="ECO:0007669"/>
    <property type="project" value="UniProtKB-KW"/>
</dbReference>
<dbReference type="NCBIfam" id="TIGR02937">
    <property type="entry name" value="sigma70-ECF"/>
    <property type="match status" value="1"/>
</dbReference>
<dbReference type="Pfam" id="PF04542">
    <property type="entry name" value="Sigma70_r2"/>
    <property type="match status" value="1"/>
</dbReference>
<evidence type="ECO:0000256" key="3">
    <source>
        <dbReference type="ARBA" id="ARBA00023082"/>
    </source>
</evidence>
<dbReference type="PANTHER" id="PTHR43133">
    <property type="entry name" value="RNA POLYMERASE ECF-TYPE SIGMA FACTO"/>
    <property type="match status" value="1"/>
</dbReference>
<evidence type="ECO:0000256" key="5">
    <source>
        <dbReference type="ARBA" id="ARBA00023163"/>
    </source>
</evidence>
<dbReference type="GO" id="GO:0006352">
    <property type="term" value="P:DNA-templated transcription initiation"/>
    <property type="evidence" value="ECO:0007669"/>
    <property type="project" value="InterPro"/>
</dbReference>
<comment type="caution">
    <text evidence="8">The sequence shown here is derived from an EMBL/GenBank/DDBJ whole genome shotgun (WGS) entry which is preliminary data.</text>
</comment>
<keyword evidence="5" id="KW-0804">Transcription</keyword>
<dbReference type="InterPro" id="IPR036388">
    <property type="entry name" value="WH-like_DNA-bd_sf"/>
</dbReference>
<organism evidence="8 9">
    <name type="scientific">Streptomyces tagetis</name>
    <dbReference type="NCBI Taxonomy" id="2820809"/>
    <lineage>
        <taxon>Bacteria</taxon>
        <taxon>Bacillati</taxon>
        <taxon>Actinomycetota</taxon>
        <taxon>Actinomycetes</taxon>
        <taxon>Kitasatosporales</taxon>
        <taxon>Streptomycetaceae</taxon>
        <taxon>Streptomyces</taxon>
    </lineage>
</organism>
<sequence>MTAEPAVGPRDFARDFARDFETFFSRAYARLLAQLIMVSGSREDAEDALQEAFAEAYRAWDRIAGYDLPEAWVYRVAVQRVWKTTRRRRRGQERLPDLPVPVRASPQQSAEAREVLALLAALPPRQRITMVLFCLHGWSQSEIAEALRMTRGGVAANVSKARATLREALDMAADDTTGRDPFVAAPEPTGMGRFTAAGPAGPAAPADDPVVTALRTTEAWLRAALQAAPEARERARAALARRWEK</sequence>
<proteinExistence type="inferred from homology"/>
<dbReference type="Pfam" id="PF08281">
    <property type="entry name" value="Sigma70_r4_2"/>
    <property type="match status" value="1"/>
</dbReference>
<dbReference type="EMBL" id="JAGPNL010000003">
    <property type="protein sequence ID" value="MBQ0827523.1"/>
    <property type="molecule type" value="Genomic_DNA"/>
</dbReference>
<evidence type="ECO:0000313" key="8">
    <source>
        <dbReference type="EMBL" id="MBQ0827523.1"/>
    </source>
</evidence>
<dbReference type="SUPFAM" id="SSF88659">
    <property type="entry name" value="Sigma3 and sigma4 domains of RNA polymerase sigma factors"/>
    <property type="match status" value="1"/>
</dbReference>
<dbReference type="InterPro" id="IPR014284">
    <property type="entry name" value="RNA_pol_sigma-70_dom"/>
</dbReference>
<dbReference type="InterPro" id="IPR013324">
    <property type="entry name" value="RNA_pol_sigma_r3/r4-like"/>
</dbReference>
<dbReference type="GO" id="GO:0003677">
    <property type="term" value="F:DNA binding"/>
    <property type="evidence" value="ECO:0007669"/>
    <property type="project" value="UniProtKB-KW"/>
</dbReference>
<dbReference type="PANTHER" id="PTHR43133:SF50">
    <property type="entry name" value="ECF RNA POLYMERASE SIGMA FACTOR SIGM"/>
    <property type="match status" value="1"/>
</dbReference>
<keyword evidence="4" id="KW-0238">DNA-binding</keyword>
<dbReference type="InterPro" id="IPR039425">
    <property type="entry name" value="RNA_pol_sigma-70-like"/>
</dbReference>
<gene>
    <name evidence="8" type="ORF">J5Y05_13530</name>
</gene>
<dbReference type="Gene3D" id="1.10.10.10">
    <property type="entry name" value="Winged helix-like DNA-binding domain superfamily/Winged helix DNA-binding domain"/>
    <property type="match status" value="1"/>
</dbReference>